<feature type="domain" description="AAA" evidence="1">
    <location>
        <begin position="3"/>
        <end position="197"/>
    </location>
</feature>
<name>A0A4U2Q1C6_9BACL</name>
<dbReference type="Gene3D" id="3.40.50.300">
    <property type="entry name" value="P-loop containing nucleotide triphosphate hydrolases"/>
    <property type="match status" value="1"/>
</dbReference>
<dbReference type="InterPro" id="IPR027417">
    <property type="entry name" value="P-loop_NTPase"/>
</dbReference>
<organism evidence="2 3">
    <name type="scientific">Paenibacillus terrae</name>
    <dbReference type="NCBI Taxonomy" id="159743"/>
    <lineage>
        <taxon>Bacteria</taxon>
        <taxon>Bacillati</taxon>
        <taxon>Bacillota</taxon>
        <taxon>Bacilli</taxon>
        <taxon>Bacillales</taxon>
        <taxon>Paenibacillaceae</taxon>
        <taxon>Paenibacillus</taxon>
    </lineage>
</organism>
<dbReference type="SUPFAM" id="SSF52540">
    <property type="entry name" value="P-loop containing nucleoside triphosphate hydrolases"/>
    <property type="match status" value="1"/>
</dbReference>
<evidence type="ECO:0000313" key="2">
    <source>
        <dbReference type="EMBL" id="TKH46002.1"/>
    </source>
</evidence>
<comment type="caution">
    <text evidence="2">The sequence shown here is derived from an EMBL/GenBank/DDBJ whole genome shotgun (WGS) entry which is preliminary data.</text>
</comment>
<dbReference type="RefSeq" id="WP_137060922.1">
    <property type="nucleotide sequence ID" value="NZ_PNXQ01000005.1"/>
</dbReference>
<proteinExistence type="predicted"/>
<accession>A0A4U2Q1C6</accession>
<gene>
    <name evidence="2" type="ORF">C1I60_06115</name>
</gene>
<evidence type="ECO:0000259" key="1">
    <source>
        <dbReference type="Pfam" id="PF13614"/>
    </source>
</evidence>
<dbReference type="PANTHER" id="PTHR13696:SF99">
    <property type="entry name" value="COBYRINIC ACID AC-DIAMIDE SYNTHASE"/>
    <property type="match status" value="1"/>
</dbReference>
<protein>
    <submittedName>
        <fullName evidence="2">Chromosome partitioning protein</fullName>
    </submittedName>
</protein>
<dbReference type="PANTHER" id="PTHR13696">
    <property type="entry name" value="P-LOOP CONTAINING NUCLEOSIDE TRIPHOSPHATE HYDROLASE"/>
    <property type="match status" value="1"/>
</dbReference>
<dbReference type="CDD" id="cd02042">
    <property type="entry name" value="ParAB_family"/>
    <property type="match status" value="1"/>
</dbReference>
<dbReference type="AlphaFoldDB" id="A0A4U2Q1C6"/>
<dbReference type="Pfam" id="PF13614">
    <property type="entry name" value="AAA_31"/>
    <property type="match status" value="1"/>
</dbReference>
<sequence>MTKVYTMYNNKGGVSKTTTLFNLAVYLSQQQKKVLIVDCDPQCNMTEIFFASNPDLDQPEMELPGTSIFQALLPRFKGEAGTIHPDTVDLVPSPIYENLFLFRGDLEFSLADTYFGTAWNQAITENIHEKNTYVSLHRLFQALGSRHEFDYILCDVGPSTGAITRMVVLSCDGVFLPLVPDRFCNQAVRLLGRIVHDWVQRHEQISESLTPFSITSFPGKPVFLGGILQNYKVQNNAKAKESYVKWQTKISNNIKEHLVASEGMIPGSSLDLENPYLASIRDMSPLAPVAQMFGRAIFDIKQEHTKEASTTGRMYYGTVWEPWVDRMREYKEEISKIAGTIL</sequence>
<dbReference type="Proteomes" id="UP000308114">
    <property type="component" value="Unassembled WGS sequence"/>
</dbReference>
<reference evidence="2 3" key="1">
    <citation type="submission" date="2018-01" db="EMBL/GenBank/DDBJ databases">
        <title>Bacillales members from the olive rhizosphere are effective biological control agents against Verticillium dahliae.</title>
        <authorList>
            <person name="Gomez-Lama C."/>
            <person name="Legarda G."/>
            <person name="Ruano-Rosa D."/>
            <person name="Pizarro-Tobias P."/>
            <person name="Valverde-Corredor A."/>
            <person name="Niqui J.L."/>
            <person name="Trivino J.C."/>
            <person name="Roca A."/>
            <person name="Mercado-Blanco J."/>
        </authorList>
    </citation>
    <scope>NUCLEOTIDE SEQUENCE [LARGE SCALE GENOMIC DNA]</scope>
    <source>
        <strain evidence="2 3">PIC167</strain>
    </source>
</reference>
<evidence type="ECO:0000313" key="3">
    <source>
        <dbReference type="Proteomes" id="UP000308114"/>
    </source>
</evidence>
<dbReference type="EMBL" id="PNXQ01000005">
    <property type="protein sequence ID" value="TKH46002.1"/>
    <property type="molecule type" value="Genomic_DNA"/>
</dbReference>
<dbReference type="InterPro" id="IPR050678">
    <property type="entry name" value="DNA_Partitioning_ATPase"/>
</dbReference>
<dbReference type="InterPro" id="IPR025669">
    <property type="entry name" value="AAA_dom"/>
</dbReference>